<feature type="compositionally biased region" description="Basic and acidic residues" evidence="4">
    <location>
        <begin position="262"/>
        <end position="271"/>
    </location>
</feature>
<dbReference type="GeneID" id="110983635"/>
<protein>
    <submittedName>
        <fullName evidence="6">Uncharacterized protein LOC110983635 isoform X1</fullName>
    </submittedName>
</protein>
<keyword evidence="1" id="KW-0343">GTPase activation</keyword>
<dbReference type="RefSeq" id="XP_022098743.1">
    <property type="nucleotide sequence ID" value="XM_022243051.1"/>
</dbReference>
<feature type="compositionally biased region" description="Basic residues" evidence="4">
    <location>
        <begin position="277"/>
        <end position="292"/>
    </location>
</feature>
<dbReference type="Gene3D" id="3.80.10.10">
    <property type="entry name" value="Ribonuclease Inhibitor"/>
    <property type="match status" value="2"/>
</dbReference>
<dbReference type="InterPro" id="IPR032675">
    <property type="entry name" value="LRR_dom_sf"/>
</dbReference>
<dbReference type="GO" id="GO:0031267">
    <property type="term" value="F:small GTPase binding"/>
    <property type="evidence" value="ECO:0007669"/>
    <property type="project" value="TreeGrafter"/>
</dbReference>
<name>A0A8B7YZG4_ACAPL</name>
<dbReference type="InterPro" id="IPR001611">
    <property type="entry name" value="Leu-rich_rpt"/>
</dbReference>
<dbReference type="GO" id="GO:0005634">
    <property type="term" value="C:nucleus"/>
    <property type="evidence" value="ECO:0007669"/>
    <property type="project" value="TreeGrafter"/>
</dbReference>
<sequence length="431" mass="48587">MPGKGKKKGKGKGKKKKKLKGIGETPGDIVKRLHRIYLSNCENKKSIVCPSLKSFMKRCYEDNKLIVKFILEPVADFQDPILSNVMLEPLIMSIRQERYKYIKELHVWDIPLKHEHLASLALMLEKGVYPVTRLELIDCDIDAYAVERLMKFGNEGLRGICKGLKNNRLLLSLSLCYCDLGVEAGSLLGDVVSTTALREIYLNGNNLEAEGAIELIKLAADHAEMENYERNEVARLKAEEEAQALLMEKERGRMPTAMSTDEQLKKPDSAKSSKTGSGKKKKKKGKKKKKTKAPPEPPPVGPWIYKLHLEDNGIDSYGRGSTYAPVIITRLLRQLIQYSSCLQELDIEDNLIGDLGGREILEALNNRKEAGHPSMKMSVTHRMNSETFAAIMKLGAGLKKKGKKKGKKKEEEEMKLPCHQMNERYELLNIP</sequence>
<reference evidence="6" key="1">
    <citation type="submission" date="2025-08" db="UniProtKB">
        <authorList>
            <consortium name="RefSeq"/>
        </authorList>
    </citation>
    <scope>IDENTIFICATION</scope>
</reference>
<dbReference type="PANTHER" id="PTHR24113">
    <property type="entry name" value="RAN GTPASE-ACTIVATING PROTEIN 1"/>
    <property type="match status" value="1"/>
</dbReference>
<dbReference type="KEGG" id="aplc:110983635"/>
<evidence type="ECO:0000256" key="1">
    <source>
        <dbReference type="ARBA" id="ARBA00022468"/>
    </source>
</evidence>
<dbReference type="GO" id="GO:0005096">
    <property type="term" value="F:GTPase activator activity"/>
    <property type="evidence" value="ECO:0007669"/>
    <property type="project" value="UniProtKB-KW"/>
</dbReference>
<keyword evidence="2" id="KW-0433">Leucine-rich repeat</keyword>
<dbReference type="GO" id="GO:0048471">
    <property type="term" value="C:perinuclear region of cytoplasm"/>
    <property type="evidence" value="ECO:0007669"/>
    <property type="project" value="TreeGrafter"/>
</dbReference>
<feature type="compositionally biased region" description="Basic residues" evidence="4">
    <location>
        <begin position="1"/>
        <end position="20"/>
    </location>
</feature>
<keyword evidence="5" id="KW-1185">Reference proteome</keyword>
<keyword evidence="3" id="KW-0677">Repeat</keyword>
<dbReference type="PANTHER" id="PTHR24113:SF12">
    <property type="entry name" value="RAN GTPASE-ACTIVATING PROTEIN 1"/>
    <property type="match status" value="1"/>
</dbReference>
<evidence type="ECO:0000256" key="4">
    <source>
        <dbReference type="SAM" id="MobiDB-lite"/>
    </source>
</evidence>
<dbReference type="SUPFAM" id="SSF52047">
    <property type="entry name" value="RNI-like"/>
    <property type="match status" value="1"/>
</dbReference>
<evidence type="ECO:0000256" key="3">
    <source>
        <dbReference type="ARBA" id="ARBA00022737"/>
    </source>
</evidence>
<dbReference type="SMART" id="SM00368">
    <property type="entry name" value="LRR_RI"/>
    <property type="match status" value="3"/>
</dbReference>
<dbReference type="Pfam" id="PF13516">
    <property type="entry name" value="LRR_6"/>
    <property type="match status" value="1"/>
</dbReference>
<dbReference type="OrthoDB" id="120976at2759"/>
<accession>A0A8B7YZG4</accession>
<feature type="region of interest" description="Disordered" evidence="4">
    <location>
        <begin position="1"/>
        <end position="23"/>
    </location>
</feature>
<dbReference type="AlphaFoldDB" id="A0A8B7YZG4"/>
<organism evidence="5 6">
    <name type="scientific">Acanthaster planci</name>
    <name type="common">Crown-of-thorns starfish</name>
    <dbReference type="NCBI Taxonomy" id="133434"/>
    <lineage>
        <taxon>Eukaryota</taxon>
        <taxon>Metazoa</taxon>
        <taxon>Echinodermata</taxon>
        <taxon>Eleutherozoa</taxon>
        <taxon>Asterozoa</taxon>
        <taxon>Asteroidea</taxon>
        <taxon>Valvatacea</taxon>
        <taxon>Valvatida</taxon>
        <taxon>Acanthasteridae</taxon>
        <taxon>Acanthaster</taxon>
    </lineage>
</organism>
<feature type="region of interest" description="Disordered" evidence="4">
    <location>
        <begin position="247"/>
        <end position="301"/>
    </location>
</feature>
<evidence type="ECO:0000313" key="6">
    <source>
        <dbReference type="RefSeq" id="XP_022098743.1"/>
    </source>
</evidence>
<dbReference type="GO" id="GO:0006913">
    <property type="term" value="P:nucleocytoplasmic transport"/>
    <property type="evidence" value="ECO:0007669"/>
    <property type="project" value="TreeGrafter"/>
</dbReference>
<evidence type="ECO:0000313" key="5">
    <source>
        <dbReference type="Proteomes" id="UP000694845"/>
    </source>
</evidence>
<gene>
    <name evidence="6" type="primary">LOC110983635</name>
</gene>
<dbReference type="GO" id="GO:0005829">
    <property type="term" value="C:cytosol"/>
    <property type="evidence" value="ECO:0007669"/>
    <property type="project" value="TreeGrafter"/>
</dbReference>
<proteinExistence type="predicted"/>
<dbReference type="InterPro" id="IPR027038">
    <property type="entry name" value="RanGap"/>
</dbReference>
<dbReference type="Proteomes" id="UP000694845">
    <property type="component" value="Unplaced"/>
</dbReference>
<evidence type="ECO:0000256" key="2">
    <source>
        <dbReference type="ARBA" id="ARBA00022614"/>
    </source>
</evidence>